<evidence type="ECO:0000313" key="2">
    <source>
        <dbReference type="Proteomes" id="UP000000560"/>
    </source>
</evidence>
<dbReference type="InParanoid" id="Q5AWL2"/>
<dbReference type="Pfam" id="PF12511">
    <property type="entry name" value="DUF3716"/>
    <property type="match status" value="1"/>
</dbReference>
<dbReference type="AlphaFoldDB" id="Q5AWL2"/>
<dbReference type="EMBL" id="BN001304">
    <property type="protein sequence ID" value="CBF78627.1"/>
    <property type="molecule type" value="Genomic_DNA"/>
</dbReference>
<keyword evidence="2" id="KW-1185">Reference proteome</keyword>
<dbReference type="RefSeq" id="XP_680587.1">
    <property type="nucleotide sequence ID" value="XM_675495.1"/>
</dbReference>
<accession>C8VCN5</accession>
<dbReference type="InterPro" id="IPR022190">
    <property type="entry name" value="DUF3716"/>
</dbReference>
<sequence length="199" mass="21742">MVLLSATFPTSFNAVQDKELTCTVVDPRPDKLILGIHPILPILPGITASNLPIPPSGTTSKTIRFYILYPVLRRLDWRTAHAPTPATPESKSWAGDTADLEAAFNQTRGLIAKRPCAGCSGGRGLWKSCAGRLGKKINGICANCWQAGEFCTNFNKASNLSRMAATLRHCNKLMTNEQVFSFVIGDKMLDSLTHLRRAE</sequence>
<name>Q5AWL2_EMENI</name>
<dbReference type="GeneID" id="2870043"/>
<dbReference type="OrthoDB" id="4499406at2759"/>
<dbReference type="Proteomes" id="UP000000560">
    <property type="component" value="Chromosome IV"/>
</dbReference>
<accession>Q5AWL2</accession>
<gene>
    <name evidence="1" type="ORF">ANIA_07318</name>
</gene>
<proteinExistence type="predicted"/>
<evidence type="ECO:0000313" key="1">
    <source>
        <dbReference type="EMBL" id="CBF78627.1"/>
    </source>
</evidence>
<reference evidence="2" key="1">
    <citation type="journal article" date="2005" name="Nature">
        <title>Sequencing of Aspergillus nidulans and comparative analysis with A. fumigatus and A. oryzae.</title>
        <authorList>
            <person name="Galagan J.E."/>
            <person name="Calvo S.E."/>
            <person name="Cuomo C."/>
            <person name="Ma L.J."/>
            <person name="Wortman J.R."/>
            <person name="Batzoglou S."/>
            <person name="Lee S.I."/>
            <person name="Basturkmen M."/>
            <person name="Spevak C.C."/>
            <person name="Clutterbuck J."/>
            <person name="Kapitonov V."/>
            <person name="Jurka J."/>
            <person name="Scazzocchio C."/>
            <person name="Farman M."/>
            <person name="Butler J."/>
            <person name="Purcell S."/>
            <person name="Harris S."/>
            <person name="Braus G.H."/>
            <person name="Draht O."/>
            <person name="Busch S."/>
            <person name="D'Enfert C."/>
            <person name="Bouchier C."/>
            <person name="Goldman G.H."/>
            <person name="Bell-Pedersen D."/>
            <person name="Griffiths-Jones S."/>
            <person name="Doonan J.H."/>
            <person name="Yu J."/>
            <person name="Vienken K."/>
            <person name="Pain A."/>
            <person name="Freitag M."/>
            <person name="Selker E.U."/>
            <person name="Archer D.B."/>
            <person name="Penalva M.A."/>
            <person name="Oakley B.R."/>
            <person name="Momany M."/>
            <person name="Tanaka T."/>
            <person name="Kumagai T."/>
            <person name="Asai K."/>
            <person name="Machida M."/>
            <person name="Nierman W.C."/>
            <person name="Denning D.W."/>
            <person name="Caddick M."/>
            <person name="Hynes M."/>
            <person name="Paoletti M."/>
            <person name="Fischer R."/>
            <person name="Miller B."/>
            <person name="Dyer P."/>
            <person name="Sachs M.S."/>
            <person name="Osmani S.A."/>
            <person name="Birren B.W."/>
        </authorList>
    </citation>
    <scope>NUCLEOTIDE SEQUENCE [LARGE SCALE GENOMIC DNA]</scope>
    <source>
        <strain evidence="2">FGSC A4 / ATCC 38163 / CBS 112.46 / NRRL 194 / M139</strain>
    </source>
</reference>
<dbReference type="KEGG" id="ani:ANIA_07318"/>
<dbReference type="HOGENOM" id="CLU_1372204_0_0_1"/>
<organism evidence="1 2">
    <name type="scientific">Emericella nidulans (strain FGSC A4 / ATCC 38163 / CBS 112.46 / NRRL 194 / M139)</name>
    <name type="common">Aspergillus nidulans</name>
    <dbReference type="NCBI Taxonomy" id="227321"/>
    <lineage>
        <taxon>Eukaryota</taxon>
        <taxon>Fungi</taxon>
        <taxon>Dikarya</taxon>
        <taxon>Ascomycota</taxon>
        <taxon>Pezizomycotina</taxon>
        <taxon>Eurotiomycetes</taxon>
        <taxon>Eurotiomycetidae</taxon>
        <taxon>Eurotiales</taxon>
        <taxon>Aspergillaceae</taxon>
        <taxon>Aspergillus</taxon>
        <taxon>Aspergillus subgen. Nidulantes</taxon>
    </lineage>
</organism>
<reference evidence="2" key="2">
    <citation type="journal article" date="2009" name="Fungal Genet. Biol.">
        <title>The 2008 update of the Aspergillus nidulans genome annotation: a community effort.</title>
        <authorList>
            <person name="Wortman J.R."/>
            <person name="Gilsenan J.M."/>
            <person name="Joardar V."/>
            <person name="Deegan J."/>
            <person name="Clutterbuck J."/>
            <person name="Andersen M.R."/>
            <person name="Archer D."/>
            <person name="Bencina M."/>
            <person name="Braus G."/>
            <person name="Coutinho P."/>
            <person name="von Dohren H."/>
            <person name="Doonan J."/>
            <person name="Driessen A.J."/>
            <person name="Durek P."/>
            <person name="Espeso E."/>
            <person name="Fekete E."/>
            <person name="Flipphi M."/>
            <person name="Estrada C.G."/>
            <person name="Geysens S."/>
            <person name="Goldman G."/>
            <person name="de Groot P.W."/>
            <person name="Hansen K."/>
            <person name="Harris S.D."/>
            <person name="Heinekamp T."/>
            <person name="Helmstaedt K."/>
            <person name="Henrissat B."/>
            <person name="Hofmann G."/>
            <person name="Homan T."/>
            <person name="Horio T."/>
            <person name="Horiuchi H."/>
            <person name="James S."/>
            <person name="Jones M."/>
            <person name="Karaffa L."/>
            <person name="Karanyi Z."/>
            <person name="Kato M."/>
            <person name="Keller N."/>
            <person name="Kelly D.E."/>
            <person name="Kiel J.A."/>
            <person name="Kim J.M."/>
            <person name="van der Klei I.J."/>
            <person name="Klis F.M."/>
            <person name="Kovalchuk A."/>
            <person name="Krasevec N."/>
            <person name="Kubicek C.P."/>
            <person name="Liu B."/>
            <person name="Maccabe A."/>
            <person name="Meyer V."/>
            <person name="Mirabito P."/>
            <person name="Miskei M."/>
            <person name="Mos M."/>
            <person name="Mullins J."/>
            <person name="Nelson D.R."/>
            <person name="Nielsen J."/>
            <person name="Oakley B.R."/>
            <person name="Osmani S.A."/>
            <person name="Pakula T."/>
            <person name="Paszewski A."/>
            <person name="Paulsen I."/>
            <person name="Pilsyk S."/>
            <person name="Pocsi I."/>
            <person name="Punt P.J."/>
            <person name="Ram A.F."/>
            <person name="Ren Q."/>
            <person name="Robellet X."/>
            <person name="Robson G."/>
            <person name="Seiboth B."/>
            <person name="van Solingen P."/>
            <person name="Specht T."/>
            <person name="Sun J."/>
            <person name="Taheri-Talesh N."/>
            <person name="Takeshita N."/>
            <person name="Ussery D."/>
            <person name="vanKuyk P.A."/>
            <person name="Visser H."/>
            <person name="van de Vondervoort P.J."/>
            <person name="de Vries R.P."/>
            <person name="Walton J."/>
            <person name="Xiang X."/>
            <person name="Xiong Y."/>
            <person name="Zeng A.P."/>
            <person name="Brandt B.W."/>
            <person name="Cornell M.J."/>
            <person name="van den Hondel C.A."/>
            <person name="Visser J."/>
            <person name="Oliver S.G."/>
            <person name="Turner G."/>
        </authorList>
    </citation>
    <scope>GENOME REANNOTATION</scope>
    <source>
        <strain evidence="2">FGSC A4 / ATCC 38163 / CBS 112.46 / NRRL 194 / M139</strain>
    </source>
</reference>
<protein>
    <submittedName>
        <fullName evidence="1">Uncharacterized protein</fullName>
    </submittedName>
</protein>
<dbReference type="STRING" id="227321.Q5AWL2"/>
<dbReference type="VEuPathDB" id="FungiDB:AN7318"/>